<dbReference type="EMBL" id="JBHSED010000065">
    <property type="protein sequence ID" value="MFC4306584.1"/>
    <property type="molecule type" value="Genomic_DNA"/>
</dbReference>
<reference evidence="8" key="1">
    <citation type="journal article" date="2019" name="Int. J. Syst. Evol. Microbiol.">
        <title>The Global Catalogue of Microorganisms (GCM) 10K type strain sequencing project: providing services to taxonomists for standard genome sequencing and annotation.</title>
        <authorList>
            <consortium name="The Broad Institute Genomics Platform"/>
            <consortium name="The Broad Institute Genome Sequencing Center for Infectious Disease"/>
            <person name="Wu L."/>
            <person name="Ma J."/>
        </authorList>
    </citation>
    <scope>NUCLEOTIDE SEQUENCE [LARGE SCALE GENOMIC DNA]</scope>
    <source>
        <strain evidence="8">CGMCC 4.1641</strain>
    </source>
</reference>
<dbReference type="PROSITE" id="PS01039">
    <property type="entry name" value="SBP_BACTERIAL_3"/>
    <property type="match status" value="1"/>
</dbReference>
<sequence>MKKNKRALIGMVAATAILLLSACGSNNENSAGSTSSASPSASTAPAAAVAPPANLVTSGVLTYGTAATFPPYEYMKDEKYTGFDIELGEAIAAQMGLTVKIEAMNFEGLIPALLGKRIDIINSAMYIKPEREKQVDFVPYMHIGRSIVVKKGNEKEIHNMEDLSGKTVAVTRGAIEEIYINEQNEQFKKDNKTLIKILSLPTGNDAVLATQQGRADAFLHSTPGAAYLMEEMPGEFEIVNSMNSETQIGIAIQKGDSNAELKVAIEKALNNLVADGTYTQLMEKYNLPVEMSLFN</sequence>
<dbReference type="CDD" id="cd01004">
    <property type="entry name" value="PBP2_MidA_like"/>
    <property type="match status" value="1"/>
</dbReference>
<accession>A0ABV8SJE9</accession>
<comment type="similarity">
    <text evidence="2 4">Belongs to the bacterial solute-binding protein 3 family.</text>
</comment>
<evidence type="ECO:0000313" key="7">
    <source>
        <dbReference type="EMBL" id="MFC4306584.1"/>
    </source>
</evidence>
<dbReference type="InterPro" id="IPR001638">
    <property type="entry name" value="Solute-binding_3/MltF_N"/>
</dbReference>
<evidence type="ECO:0000313" key="8">
    <source>
        <dbReference type="Proteomes" id="UP001595755"/>
    </source>
</evidence>
<feature type="domain" description="Solute-binding protein family 3/N-terminal" evidence="6">
    <location>
        <begin position="60"/>
        <end position="289"/>
    </location>
</feature>
<evidence type="ECO:0000259" key="6">
    <source>
        <dbReference type="SMART" id="SM00062"/>
    </source>
</evidence>
<name>A0ABV8SJE9_9BACL</name>
<feature type="chain" id="PRO_5046595449" evidence="5">
    <location>
        <begin position="23"/>
        <end position="295"/>
    </location>
</feature>
<evidence type="ECO:0000256" key="1">
    <source>
        <dbReference type="ARBA" id="ARBA00004196"/>
    </source>
</evidence>
<organism evidence="7 8">
    <name type="scientific">Cohnella boryungensis</name>
    <dbReference type="NCBI Taxonomy" id="768479"/>
    <lineage>
        <taxon>Bacteria</taxon>
        <taxon>Bacillati</taxon>
        <taxon>Bacillota</taxon>
        <taxon>Bacilli</taxon>
        <taxon>Bacillales</taxon>
        <taxon>Paenibacillaceae</taxon>
        <taxon>Cohnella</taxon>
    </lineage>
</organism>
<dbReference type="Proteomes" id="UP001595755">
    <property type="component" value="Unassembled WGS sequence"/>
</dbReference>
<evidence type="ECO:0000256" key="4">
    <source>
        <dbReference type="RuleBase" id="RU003744"/>
    </source>
</evidence>
<dbReference type="SMART" id="SM00062">
    <property type="entry name" value="PBPb"/>
    <property type="match status" value="1"/>
</dbReference>
<dbReference type="PANTHER" id="PTHR35936">
    <property type="entry name" value="MEMBRANE-BOUND LYTIC MUREIN TRANSGLYCOSYLASE F"/>
    <property type="match status" value="1"/>
</dbReference>
<gene>
    <name evidence="7" type="ORF">ACFO1S_24495</name>
</gene>
<evidence type="ECO:0000256" key="5">
    <source>
        <dbReference type="SAM" id="SignalP"/>
    </source>
</evidence>
<dbReference type="RefSeq" id="WP_204602453.1">
    <property type="nucleotide sequence ID" value="NZ_JBHSED010000065.1"/>
</dbReference>
<proteinExistence type="inferred from homology"/>
<dbReference type="Pfam" id="PF00497">
    <property type="entry name" value="SBP_bac_3"/>
    <property type="match status" value="1"/>
</dbReference>
<evidence type="ECO:0000256" key="2">
    <source>
        <dbReference type="ARBA" id="ARBA00010333"/>
    </source>
</evidence>
<dbReference type="PANTHER" id="PTHR35936:SF17">
    <property type="entry name" value="ARGININE-BINDING EXTRACELLULAR PROTEIN ARTP"/>
    <property type="match status" value="1"/>
</dbReference>
<dbReference type="Gene3D" id="3.40.190.10">
    <property type="entry name" value="Periplasmic binding protein-like II"/>
    <property type="match status" value="2"/>
</dbReference>
<comment type="subcellular location">
    <subcellularLocation>
        <location evidence="1">Cell envelope</location>
    </subcellularLocation>
</comment>
<comment type="caution">
    <text evidence="7">The sequence shown here is derived from an EMBL/GenBank/DDBJ whole genome shotgun (WGS) entry which is preliminary data.</text>
</comment>
<keyword evidence="3 5" id="KW-0732">Signal</keyword>
<dbReference type="SUPFAM" id="SSF53850">
    <property type="entry name" value="Periplasmic binding protein-like II"/>
    <property type="match status" value="1"/>
</dbReference>
<dbReference type="PROSITE" id="PS51257">
    <property type="entry name" value="PROKAR_LIPOPROTEIN"/>
    <property type="match status" value="1"/>
</dbReference>
<evidence type="ECO:0000256" key="3">
    <source>
        <dbReference type="ARBA" id="ARBA00022729"/>
    </source>
</evidence>
<keyword evidence="8" id="KW-1185">Reference proteome</keyword>
<feature type="signal peptide" evidence="5">
    <location>
        <begin position="1"/>
        <end position="22"/>
    </location>
</feature>
<protein>
    <submittedName>
        <fullName evidence="7">ABC transporter substrate-binding protein</fullName>
    </submittedName>
</protein>
<dbReference type="InterPro" id="IPR018313">
    <property type="entry name" value="SBP_3_CS"/>
</dbReference>